<keyword evidence="2" id="KW-1185">Reference proteome</keyword>
<dbReference type="Proteomes" id="UP001202961">
    <property type="component" value="Unassembled WGS sequence"/>
</dbReference>
<dbReference type="EMBL" id="JAMQBK010000031">
    <property type="protein sequence ID" value="MCM2371298.1"/>
    <property type="molecule type" value="Genomic_DNA"/>
</dbReference>
<evidence type="ECO:0000313" key="2">
    <source>
        <dbReference type="Proteomes" id="UP001202961"/>
    </source>
</evidence>
<name>A0ABT0U396_9BACT</name>
<reference evidence="1 2" key="1">
    <citation type="journal article" date="2022" name="Syst. Appl. Microbiol.">
        <title>Rhodopirellula aestuarii sp. nov., a novel member of the genus Rhodopirellula isolated from brackish sediments collected in the Tagus River estuary, Portugal.</title>
        <authorList>
            <person name="Vitorino I.R."/>
            <person name="Klimek D."/>
            <person name="Calusinska M."/>
            <person name="Lobo-da-Cunha A."/>
            <person name="Vasconcelos V."/>
            <person name="Lage O.M."/>
        </authorList>
    </citation>
    <scope>NUCLEOTIDE SEQUENCE [LARGE SCALE GENOMIC DNA]</scope>
    <source>
        <strain evidence="1 2">ICT_H3.1</strain>
    </source>
</reference>
<organism evidence="1 2">
    <name type="scientific">Aporhodopirellula aestuarii</name>
    <dbReference type="NCBI Taxonomy" id="2950107"/>
    <lineage>
        <taxon>Bacteria</taxon>
        <taxon>Pseudomonadati</taxon>
        <taxon>Planctomycetota</taxon>
        <taxon>Planctomycetia</taxon>
        <taxon>Pirellulales</taxon>
        <taxon>Pirellulaceae</taxon>
        <taxon>Aporhodopirellula</taxon>
    </lineage>
</organism>
<protein>
    <submittedName>
        <fullName evidence="1">Formylmethanofuran dehydrogenase</fullName>
    </submittedName>
</protein>
<sequence>MNPKPSDPVCTSDQTFVCPLCPLHCDDVQISKTGEWIADGCSLVSEFGPQLIAPMDRGEIDVDVTKLTRPIRGVTTGVDLATARQLSDWHHGGKIDLTIESDPSIQALIEVISRDGIVSATLADVATHADLVWMIGDVEKTWPRLLAKLRRKSANGGKNGVMRFGSCSADALAEFAAATESASRLAGQTTAKASCPTQKIDRWHSAQYAAIIVGPGAFKAGEETISATMLCRIARLRNQNTRCVLLTLDAAATLRSVCLWKTNESPASVEDQLTNAAFDVRLGSPRCSDSRPAALQIGGVDPGPRLAKAYRASSIAGLHRRGMVIRGDGSVSLPLSAPIPSDMVTPGEVLSRLWIQ</sequence>
<accession>A0ABT0U396</accession>
<dbReference type="RefSeq" id="WP_250928936.1">
    <property type="nucleotide sequence ID" value="NZ_JAMQBK010000031.1"/>
</dbReference>
<evidence type="ECO:0000313" key="1">
    <source>
        <dbReference type="EMBL" id="MCM2371298.1"/>
    </source>
</evidence>
<proteinExistence type="predicted"/>
<comment type="caution">
    <text evidence="1">The sequence shown here is derived from an EMBL/GenBank/DDBJ whole genome shotgun (WGS) entry which is preliminary data.</text>
</comment>
<gene>
    <name evidence="1" type="ORF">NB063_11840</name>
</gene>